<reference evidence="1 2" key="1">
    <citation type="submission" date="2019-03" db="EMBL/GenBank/DDBJ databases">
        <title>First draft genome of Liparis tanakae, snailfish: a comprehensive survey of snailfish specific genes.</title>
        <authorList>
            <person name="Kim W."/>
            <person name="Song I."/>
            <person name="Jeong J.-H."/>
            <person name="Kim D."/>
            <person name="Kim S."/>
            <person name="Ryu S."/>
            <person name="Song J.Y."/>
            <person name="Lee S.K."/>
        </authorList>
    </citation>
    <scope>NUCLEOTIDE SEQUENCE [LARGE SCALE GENOMIC DNA]</scope>
    <source>
        <tissue evidence="1">Muscle</tissue>
    </source>
</reference>
<comment type="caution">
    <text evidence="1">The sequence shown here is derived from an EMBL/GenBank/DDBJ whole genome shotgun (WGS) entry which is preliminary data.</text>
</comment>
<sequence>MNIREPFSFLASRCDVHPSPALGVSSLAAGRGLENAGRDGDIVRSPVTLSPSVVATGRRGGVALLT</sequence>
<evidence type="ECO:0000313" key="1">
    <source>
        <dbReference type="EMBL" id="TNN52714.1"/>
    </source>
</evidence>
<accession>A0A4Z2GIU9</accession>
<name>A0A4Z2GIU9_9TELE</name>
<organism evidence="1 2">
    <name type="scientific">Liparis tanakae</name>
    <name type="common">Tanaka's snailfish</name>
    <dbReference type="NCBI Taxonomy" id="230148"/>
    <lineage>
        <taxon>Eukaryota</taxon>
        <taxon>Metazoa</taxon>
        <taxon>Chordata</taxon>
        <taxon>Craniata</taxon>
        <taxon>Vertebrata</taxon>
        <taxon>Euteleostomi</taxon>
        <taxon>Actinopterygii</taxon>
        <taxon>Neopterygii</taxon>
        <taxon>Teleostei</taxon>
        <taxon>Neoteleostei</taxon>
        <taxon>Acanthomorphata</taxon>
        <taxon>Eupercaria</taxon>
        <taxon>Perciformes</taxon>
        <taxon>Cottioidei</taxon>
        <taxon>Cottales</taxon>
        <taxon>Liparidae</taxon>
        <taxon>Liparis</taxon>
    </lineage>
</organism>
<dbReference type="AlphaFoldDB" id="A0A4Z2GIU9"/>
<keyword evidence="2" id="KW-1185">Reference proteome</keyword>
<gene>
    <name evidence="1" type="ORF">EYF80_037094</name>
</gene>
<protein>
    <submittedName>
        <fullName evidence="1">Uncharacterized protein</fullName>
    </submittedName>
</protein>
<dbReference type="Proteomes" id="UP000314294">
    <property type="component" value="Unassembled WGS sequence"/>
</dbReference>
<proteinExistence type="predicted"/>
<dbReference type="EMBL" id="SRLO01000538">
    <property type="protein sequence ID" value="TNN52714.1"/>
    <property type="molecule type" value="Genomic_DNA"/>
</dbReference>
<evidence type="ECO:0000313" key="2">
    <source>
        <dbReference type="Proteomes" id="UP000314294"/>
    </source>
</evidence>